<dbReference type="Gene3D" id="3.30.420.10">
    <property type="entry name" value="Ribonuclease H-like superfamily/Ribonuclease H"/>
    <property type="match status" value="1"/>
</dbReference>
<dbReference type="InterPro" id="IPR012337">
    <property type="entry name" value="RNaseH-like_sf"/>
</dbReference>
<dbReference type="CDD" id="cd02845">
    <property type="entry name" value="PAZ_piwi_like"/>
    <property type="match status" value="1"/>
</dbReference>
<dbReference type="SMART" id="SM00949">
    <property type="entry name" value="PAZ"/>
    <property type="match status" value="1"/>
</dbReference>
<organism evidence="5 6">
    <name type="scientific">Orchesella dallaii</name>
    <dbReference type="NCBI Taxonomy" id="48710"/>
    <lineage>
        <taxon>Eukaryota</taxon>
        <taxon>Metazoa</taxon>
        <taxon>Ecdysozoa</taxon>
        <taxon>Arthropoda</taxon>
        <taxon>Hexapoda</taxon>
        <taxon>Collembola</taxon>
        <taxon>Entomobryomorpha</taxon>
        <taxon>Entomobryoidea</taxon>
        <taxon>Orchesellidae</taxon>
        <taxon>Orchesellinae</taxon>
        <taxon>Orchesella</taxon>
    </lineage>
</organism>
<dbReference type="Pfam" id="PF02171">
    <property type="entry name" value="Piwi"/>
    <property type="match status" value="1"/>
</dbReference>
<proteinExistence type="inferred from homology"/>
<evidence type="ECO:0008006" key="7">
    <source>
        <dbReference type="Google" id="ProtNLM"/>
    </source>
</evidence>
<dbReference type="Proteomes" id="UP001642540">
    <property type="component" value="Unassembled WGS sequence"/>
</dbReference>
<dbReference type="CDD" id="cd04658">
    <property type="entry name" value="Piwi_piwi-like_Euk"/>
    <property type="match status" value="1"/>
</dbReference>
<evidence type="ECO:0000313" key="5">
    <source>
        <dbReference type="EMBL" id="CAL8078170.1"/>
    </source>
</evidence>
<accession>A0ABP1Q0V7</accession>
<reference evidence="5 6" key="1">
    <citation type="submission" date="2024-08" db="EMBL/GenBank/DDBJ databases">
        <authorList>
            <person name="Cucini C."/>
            <person name="Frati F."/>
        </authorList>
    </citation>
    <scope>NUCLEOTIDE SEQUENCE [LARGE SCALE GENOMIC DNA]</scope>
</reference>
<evidence type="ECO:0000259" key="3">
    <source>
        <dbReference type="PROSITE" id="PS50821"/>
    </source>
</evidence>
<name>A0ABP1Q0V7_9HEXA</name>
<dbReference type="SUPFAM" id="SSF53098">
    <property type="entry name" value="Ribonuclease H-like"/>
    <property type="match status" value="1"/>
</dbReference>
<evidence type="ECO:0000313" key="6">
    <source>
        <dbReference type="Proteomes" id="UP001642540"/>
    </source>
</evidence>
<feature type="region of interest" description="Disordered" evidence="2">
    <location>
        <begin position="1"/>
        <end position="20"/>
    </location>
</feature>
<evidence type="ECO:0000256" key="2">
    <source>
        <dbReference type="SAM" id="MobiDB-lite"/>
    </source>
</evidence>
<dbReference type="InterPro" id="IPR036397">
    <property type="entry name" value="RNaseH_sf"/>
</dbReference>
<protein>
    <recommendedName>
        <fullName evidence="7">Piwi-like protein 1</fullName>
    </recommendedName>
</protein>
<keyword evidence="6" id="KW-1185">Reference proteome</keyword>
<feature type="region of interest" description="Disordered" evidence="2">
    <location>
        <begin position="81"/>
        <end position="137"/>
    </location>
</feature>
<dbReference type="InterPro" id="IPR036085">
    <property type="entry name" value="PAZ_dom_sf"/>
</dbReference>
<gene>
    <name evidence="5" type="ORF">ODALV1_LOCUS4019</name>
</gene>
<dbReference type="Gene3D" id="3.40.50.2300">
    <property type="match status" value="1"/>
</dbReference>
<feature type="region of interest" description="Disordered" evidence="2">
    <location>
        <begin position="155"/>
        <end position="177"/>
    </location>
</feature>
<dbReference type="Gene3D" id="2.170.260.10">
    <property type="entry name" value="paz domain"/>
    <property type="match status" value="1"/>
</dbReference>
<dbReference type="PANTHER" id="PTHR22891">
    <property type="entry name" value="EUKARYOTIC TRANSLATION INITIATION FACTOR 2C"/>
    <property type="match status" value="1"/>
</dbReference>
<comment type="similarity">
    <text evidence="1">Belongs to the argonaute family.</text>
</comment>
<evidence type="ECO:0000259" key="4">
    <source>
        <dbReference type="PROSITE" id="PS50822"/>
    </source>
</evidence>
<dbReference type="SMART" id="SM00950">
    <property type="entry name" value="Piwi"/>
    <property type="match status" value="1"/>
</dbReference>
<dbReference type="InterPro" id="IPR003100">
    <property type="entry name" value="PAZ_dom"/>
</dbReference>
<dbReference type="Pfam" id="PF23278">
    <property type="entry name" value="Piwi_N"/>
    <property type="match status" value="1"/>
</dbReference>
<dbReference type="PROSITE" id="PS50822">
    <property type="entry name" value="PIWI"/>
    <property type="match status" value="1"/>
</dbReference>
<dbReference type="InterPro" id="IPR003165">
    <property type="entry name" value="Piwi"/>
</dbReference>
<dbReference type="PROSITE" id="PS50821">
    <property type="entry name" value="PAZ"/>
    <property type="match status" value="1"/>
</dbReference>
<comment type="caution">
    <text evidence="5">The sequence shown here is derived from an EMBL/GenBank/DDBJ whole genome shotgun (WGS) entry which is preliminary data.</text>
</comment>
<dbReference type="EMBL" id="CAXLJM020000013">
    <property type="protein sequence ID" value="CAL8078170.1"/>
    <property type="molecule type" value="Genomic_DNA"/>
</dbReference>
<dbReference type="SUPFAM" id="SSF101690">
    <property type="entry name" value="PAZ domain"/>
    <property type="match status" value="1"/>
</dbReference>
<feature type="domain" description="Piwi" evidence="4">
    <location>
        <begin position="688"/>
        <end position="980"/>
    </location>
</feature>
<sequence>MSSLGRGRGRGRTPLPNEDLPMEPVDLIKAAARIVSGVGLAVARGPPEELTMDVLEERFADAEESQGLAGRREIGMMKISFPDMSPEIPSAASTGRGRFRGRGASTPSAQTVEVGGGHGKPVGSLASPAVPTTQSQFGDTMDVPLVRKQVNLQTVTEGSQNEAEGVKRTEKSWSTGSATTGPIAATCAIAASGAVAATGASATGAIAASAAGTATPCPASTSTKRSKIPEADLPTISRIGAKGTKIEVATNYIRLRVADGLPGVVEYHVSYSEPLESVGLRRKSLRQFEHILGHVRSFDGMILFLPFILDEDVTVLHGLHPVESTEMTVHITFVKVKAMRDAVPFFNILLRRIMVELKFVELRNEFYDLELVQILDKHKLQIWPGMSVTAEDQEGGLMINVDTCSRVLRTDTLYDYYNSLKGDPKFKQKFNDFVINKIVLTKYNNTTYRIDDVAWDMTPESEFEHKNGPMTFKNYLKMQYNQSVRFPNQPMLISKLKPRKNERMRGETTQRMAALVPEFCHLTGLTEDQRANFKVMTDLAESTRLTPQQRVTGLNKFIERLKSSERVKEILAEWNLEISSKIVRVEGRKIDGAQLLFNRRSNAVKVGPDFSREAGLGVCDPIEVKKYVLICTQRDSDKARRFIEVYKQVTGPLGIKMLQLGEIVPLRGYQPHDFRTALQNLNQEETQFVVIIMPMQRDDVYGAIKKFCVSDFAIPSQCIISKTLGNEKRLRSIVLKIALQINCKLGGSLWALKMPLTEQVMFVGIDVAHDPLKKDPSTICLVASLNNECTQYYSRASTTKVHQEMADSLKIMMENALCYFKKVRGAAPNRIIIFRDGGSVGAMEHIEKTEMNQMMRAKDEHAPGAAFTFAIVAKRIPQRFFLKQEKTRFDNLQPGSVVDQTVTRRTYFDFYMVSQQVRHGTVNPTHFVVLNPNDEIKVDLIQKLAYVTSFMYYNWSGTVRVPAMVQYAHKLADLLSRHVKAPPNAKFSGTLYYL</sequence>
<dbReference type="Pfam" id="PF02170">
    <property type="entry name" value="PAZ"/>
    <property type="match status" value="1"/>
</dbReference>
<feature type="domain" description="PAZ" evidence="3">
    <location>
        <begin position="412"/>
        <end position="524"/>
    </location>
</feature>
<evidence type="ECO:0000256" key="1">
    <source>
        <dbReference type="RuleBase" id="RU361178"/>
    </source>
</evidence>